<dbReference type="EMBL" id="RDQL01000005">
    <property type="protein sequence ID" value="RMX00423.1"/>
    <property type="molecule type" value="Genomic_DNA"/>
</dbReference>
<protein>
    <recommendedName>
        <fullName evidence="4">Lipoprotein</fullName>
    </recommendedName>
</protein>
<proteinExistence type="predicted"/>
<evidence type="ECO:0008006" key="4">
    <source>
        <dbReference type="Google" id="ProtNLM"/>
    </source>
</evidence>
<organism evidence="2 3">
    <name type="scientific">Allofranklinella schreckenbergeri</name>
    <dbReference type="NCBI Taxonomy" id="1076744"/>
    <lineage>
        <taxon>Bacteria</taxon>
        <taxon>Pseudomonadati</taxon>
        <taxon>Pseudomonadota</taxon>
        <taxon>Betaproteobacteria</taxon>
        <taxon>Burkholderiales</taxon>
        <taxon>Comamonadaceae</taxon>
        <taxon>Allofranklinella</taxon>
    </lineage>
</organism>
<sequence>MHQRIFRATALAIAVTGLAGCVNTATPLSKNFDQADQYKVRSAQHWNVISADVMNRTLAALQAAGATAGAPVYVATPENAGTFETAFRDMITTRLVEGGASVQAHPVPGQYTVIYHTQVVRHASNMGYYNGGRDFQNLGDGVTVRYGQHNVEAVPAYGPVSTYSGQTGTEMVLTTAVLHQDKFLSRTTDVYYLENVDAGLFQSSFKNIKMKVVNQ</sequence>
<reference evidence="2 3" key="1">
    <citation type="submission" date="2018-10" db="EMBL/GenBank/DDBJ databases">
        <title>Comamonadaceae CDC group NO-1 genome sequencing and assembly.</title>
        <authorList>
            <person name="Bernier A.-M."/>
            <person name="Bernard K."/>
        </authorList>
    </citation>
    <scope>NUCLEOTIDE SEQUENCE [LARGE SCALE GENOMIC DNA]</scope>
    <source>
        <strain evidence="2 3">NML161473</strain>
    </source>
</reference>
<keyword evidence="3" id="KW-1185">Reference proteome</keyword>
<feature type="chain" id="PRO_5018218074" description="Lipoprotein" evidence="1">
    <location>
        <begin position="20"/>
        <end position="215"/>
    </location>
</feature>
<dbReference type="PROSITE" id="PS51257">
    <property type="entry name" value="PROKAR_LIPOPROTEIN"/>
    <property type="match status" value="1"/>
</dbReference>
<accession>A0A3M6QBA4</accession>
<evidence type="ECO:0000313" key="3">
    <source>
        <dbReference type="Proteomes" id="UP000267035"/>
    </source>
</evidence>
<feature type="signal peptide" evidence="1">
    <location>
        <begin position="1"/>
        <end position="19"/>
    </location>
</feature>
<evidence type="ECO:0000256" key="1">
    <source>
        <dbReference type="SAM" id="SignalP"/>
    </source>
</evidence>
<name>A0A3M6QBA4_9BURK</name>
<keyword evidence="1" id="KW-0732">Signal</keyword>
<comment type="caution">
    <text evidence="2">The sequence shown here is derived from an EMBL/GenBank/DDBJ whole genome shotgun (WGS) entry which is preliminary data.</text>
</comment>
<evidence type="ECO:0000313" key="2">
    <source>
        <dbReference type="EMBL" id="RMX00423.1"/>
    </source>
</evidence>
<dbReference type="Proteomes" id="UP000267035">
    <property type="component" value="Unassembled WGS sequence"/>
</dbReference>
<dbReference type="RefSeq" id="WP_122253739.1">
    <property type="nucleotide sequence ID" value="NZ_RDQL01000005.1"/>
</dbReference>
<gene>
    <name evidence="2" type="ORF">EBQ25_04980</name>
</gene>
<dbReference type="AlphaFoldDB" id="A0A3M6QBA4"/>